<protein>
    <submittedName>
        <fullName evidence="2">Uncharacterized protein</fullName>
    </submittedName>
</protein>
<dbReference type="Proteomes" id="UP000634136">
    <property type="component" value="Unassembled WGS sequence"/>
</dbReference>
<proteinExistence type="predicted"/>
<feature type="transmembrane region" description="Helical" evidence="1">
    <location>
        <begin position="267"/>
        <end position="284"/>
    </location>
</feature>
<feature type="transmembrane region" description="Helical" evidence="1">
    <location>
        <begin position="160"/>
        <end position="180"/>
    </location>
</feature>
<dbReference type="EMBL" id="JAAIUW010000010">
    <property type="protein sequence ID" value="KAF7811864.1"/>
    <property type="molecule type" value="Genomic_DNA"/>
</dbReference>
<comment type="caution">
    <text evidence="2">The sequence shown here is derived from an EMBL/GenBank/DDBJ whole genome shotgun (WGS) entry which is preliminary data.</text>
</comment>
<keyword evidence="3" id="KW-1185">Reference proteome</keyword>
<keyword evidence="1" id="KW-1133">Transmembrane helix</keyword>
<keyword evidence="1" id="KW-0472">Membrane</keyword>
<evidence type="ECO:0000313" key="2">
    <source>
        <dbReference type="EMBL" id="KAF7811864.1"/>
    </source>
</evidence>
<feature type="transmembrane region" description="Helical" evidence="1">
    <location>
        <begin position="195"/>
        <end position="212"/>
    </location>
</feature>
<feature type="transmembrane region" description="Helical" evidence="1">
    <location>
        <begin position="20"/>
        <end position="38"/>
    </location>
</feature>
<keyword evidence="1" id="KW-0812">Transmembrane</keyword>
<sequence>MMKLRGDPHHPFQDFDSPRFVVPVLISFVVPIFSDYPQAAEIIIRKYGRWESASILVAVRSCLVAGSLDPHHPFQDFDSPCFVVPVLISFVVPIFSDGPQAAEIVNRKCILDPHHPFQDFDSPSFVVPVLISFLVPIFSDYPQAAKIIVRKYGRWESASILVAVHSCLVAGSLCLDLKFYRDPHHPFPDFDSPCFVVPVLISFWFLYLLIVLKLPRSSLENVFYGRWESASILVAVRSCLVAGSLCPGLEFYRDPHHPFQDFESPCFEVPVLISFWFLYFLIVLKLPRSWLENVFGKAVDLDLNFMINFSKSGGNRDIP</sequence>
<evidence type="ECO:0000256" key="1">
    <source>
        <dbReference type="SAM" id="Phobius"/>
    </source>
</evidence>
<evidence type="ECO:0000313" key="3">
    <source>
        <dbReference type="Proteomes" id="UP000634136"/>
    </source>
</evidence>
<feature type="transmembrane region" description="Helical" evidence="1">
    <location>
        <begin position="232"/>
        <end position="252"/>
    </location>
</feature>
<dbReference type="AlphaFoldDB" id="A0A834WC80"/>
<accession>A0A834WC80</accession>
<gene>
    <name evidence="2" type="ORF">G2W53_032840</name>
</gene>
<name>A0A834WC80_9FABA</name>
<organism evidence="2 3">
    <name type="scientific">Senna tora</name>
    <dbReference type="NCBI Taxonomy" id="362788"/>
    <lineage>
        <taxon>Eukaryota</taxon>
        <taxon>Viridiplantae</taxon>
        <taxon>Streptophyta</taxon>
        <taxon>Embryophyta</taxon>
        <taxon>Tracheophyta</taxon>
        <taxon>Spermatophyta</taxon>
        <taxon>Magnoliopsida</taxon>
        <taxon>eudicotyledons</taxon>
        <taxon>Gunneridae</taxon>
        <taxon>Pentapetalae</taxon>
        <taxon>rosids</taxon>
        <taxon>fabids</taxon>
        <taxon>Fabales</taxon>
        <taxon>Fabaceae</taxon>
        <taxon>Caesalpinioideae</taxon>
        <taxon>Cassia clade</taxon>
        <taxon>Senna</taxon>
    </lineage>
</organism>
<reference evidence="2" key="1">
    <citation type="submission" date="2020-09" db="EMBL/GenBank/DDBJ databases">
        <title>Genome-Enabled Discovery of Anthraquinone Biosynthesis in Senna tora.</title>
        <authorList>
            <person name="Kang S.-H."/>
            <person name="Pandey R.P."/>
            <person name="Lee C.-M."/>
            <person name="Sim J.-S."/>
            <person name="Jeong J.-T."/>
            <person name="Choi B.-S."/>
            <person name="Jung M."/>
            <person name="Ginzburg D."/>
            <person name="Zhao K."/>
            <person name="Won S.Y."/>
            <person name="Oh T.-J."/>
            <person name="Yu Y."/>
            <person name="Kim N.-H."/>
            <person name="Lee O.R."/>
            <person name="Lee T.-H."/>
            <person name="Bashyal P."/>
            <person name="Kim T.-S."/>
            <person name="Lee W.-H."/>
            <person name="Kawkins C."/>
            <person name="Kim C.-K."/>
            <person name="Kim J.S."/>
            <person name="Ahn B.O."/>
            <person name="Rhee S.Y."/>
            <person name="Sohng J.K."/>
        </authorList>
    </citation>
    <scope>NUCLEOTIDE SEQUENCE</scope>
    <source>
        <tissue evidence="2">Leaf</tissue>
    </source>
</reference>